<evidence type="ECO:0000313" key="2">
    <source>
        <dbReference type="Proteomes" id="UP001608902"/>
    </source>
</evidence>
<dbReference type="Proteomes" id="UP001608902">
    <property type="component" value="Unassembled WGS sequence"/>
</dbReference>
<sequence length="99" mass="11424">MFRNLARAAERKTLDVFLDEHSDARFDDDNRPVCVITVILSTLEFEVVFKALDDLEGNAEASEVHGGFNIFTKIFYYTSPTAGTHYDNDKHDEDFRFLQ</sequence>
<name>A0ABD6EZI1_9BILA</name>
<dbReference type="EMBL" id="JBGFUD010009541">
    <property type="protein sequence ID" value="MFH4982543.1"/>
    <property type="molecule type" value="Genomic_DNA"/>
</dbReference>
<proteinExistence type="predicted"/>
<gene>
    <name evidence="1" type="ORF">AB6A40_009252</name>
</gene>
<keyword evidence="2" id="KW-1185">Reference proteome</keyword>
<evidence type="ECO:0000313" key="1">
    <source>
        <dbReference type="EMBL" id="MFH4982543.1"/>
    </source>
</evidence>
<comment type="caution">
    <text evidence="1">The sequence shown here is derived from an EMBL/GenBank/DDBJ whole genome shotgun (WGS) entry which is preliminary data.</text>
</comment>
<organism evidence="1 2">
    <name type="scientific">Gnathostoma spinigerum</name>
    <dbReference type="NCBI Taxonomy" id="75299"/>
    <lineage>
        <taxon>Eukaryota</taxon>
        <taxon>Metazoa</taxon>
        <taxon>Ecdysozoa</taxon>
        <taxon>Nematoda</taxon>
        <taxon>Chromadorea</taxon>
        <taxon>Rhabditida</taxon>
        <taxon>Spirurina</taxon>
        <taxon>Gnathostomatomorpha</taxon>
        <taxon>Gnathostomatoidea</taxon>
        <taxon>Gnathostomatidae</taxon>
        <taxon>Gnathostoma</taxon>
    </lineage>
</organism>
<accession>A0ABD6EZI1</accession>
<reference evidence="1 2" key="1">
    <citation type="submission" date="2024-08" db="EMBL/GenBank/DDBJ databases">
        <title>Gnathostoma spinigerum genome.</title>
        <authorList>
            <person name="Gonzalez-Bertolin B."/>
            <person name="Monzon S."/>
            <person name="Zaballos A."/>
            <person name="Jimenez P."/>
            <person name="Dekumyoy P."/>
            <person name="Varona S."/>
            <person name="Cuesta I."/>
            <person name="Sumanam S."/>
            <person name="Adisakwattana P."/>
            <person name="Gasser R.B."/>
            <person name="Hernandez-Gonzalez A."/>
            <person name="Young N.D."/>
            <person name="Perteguer M.J."/>
        </authorList>
    </citation>
    <scope>NUCLEOTIDE SEQUENCE [LARGE SCALE GENOMIC DNA]</scope>
    <source>
        <strain evidence="1">AL3</strain>
        <tissue evidence="1">Liver</tissue>
    </source>
</reference>
<dbReference type="AlphaFoldDB" id="A0ABD6EZI1"/>
<protein>
    <submittedName>
        <fullName evidence="1">Uncharacterized protein</fullName>
    </submittedName>
</protein>